<evidence type="ECO:0000256" key="2">
    <source>
        <dbReference type="ARBA" id="ARBA00022448"/>
    </source>
</evidence>
<dbReference type="GO" id="GO:0055085">
    <property type="term" value="P:transmembrane transport"/>
    <property type="evidence" value="ECO:0007669"/>
    <property type="project" value="UniProtKB-ARBA"/>
</dbReference>
<keyword evidence="7" id="KW-1185">Reference proteome</keyword>
<dbReference type="SUPFAM" id="SSF52540">
    <property type="entry name" value="P-loop containing nucleoside triphosphate hydrolases"/>
    <property type="match status" value="1"/>
</dbReference>
<dbReference type="GO" id="GO:0005524">
    <property type="term" value="F:ATP binding"/>
    <property type="evidence" value="ECO:0007669"/>
    <property type="project" value="UniProtKB-KW"/>
</dbReference>
<evidence type="ECO:0000256" key="3">
    <source>
        <dbReference type="ARBA" id="ARBA00022741"/>
    </source>
</evidence>
<evidence type="ECO:0000313" key="7">
    <source>
        <dbReference type="Proteomes" id="UP001205748"/>
    </source>
</evidence>
<dbReference type="InterPro" id="IPR013563">
    <property type="entry name" value="Oligopep_ABC_C"/>
</dbReference>
<evidence type="ECO:0000256" key="4">
    <source>
        <dbReference type="ARBA" id="ARBA00022840"/>
    </source>
</evidence>
<keyword evidence="2" id="KW-0813">Transport</keyword>
<sequence length="344" mass="38820">MNNSREILLEVKDLKKYFPVKKGFLSKEKNVVKAIDGVSFDIAKGETLGLVGESGCGKSTTGRTVLRLIEPTDGRIKFNGEDMTALHKTQLRQKRKDMQIIFQDPYSSLNPRLTAGEIIGRAIDVNHLTKGKEREERIHKLLDTVGLGAKVYHRYPNEFSGGQRQRIGIARALACNPKLIVCDEPISALDVSIQSQIINLLQDIQDEFGLTYLFIAHNLAVVKHISDHIAVMYLGKIVEMAKKDDLFKKPEHPYTNALLSAILPPNPRGKKERIKLQGDVPSPIDIPPGCRFYDRCFKKSSSCREIEPTLKDIGGGHQVACHNIRRKNFEYKRHYAASFRYGRV</sequence>
<dbReference type="FunFam" id="3.40.50.300:FF:000016">
    <property type="entry name" value="Oligopeptide ABC transporter ATP-binding component"/>
    <property type="match status" value="1"/>
</dbReference>
<dbReference type="InterPro" id="IPR017871">
    <property type="entry name" value="ABC_transporter-like_CS"/>
</dbReference>
<dbReference type="Gene3D" id="3.40.50.300">
    <property type="entry name" value="P-loop containing nucleotide triphosphate hydrolases"/>
    <property type="match status" value="1"/>
</dbReference>
<gene>
    <name evidence="6" type="ORF">NSA47_07815</name>
</gene>
<dbReference type="Pfam" id="PF08352">
    <property type="entry name" value="oligo_HPY"/>
    <property type="match status" value="1"/>
</dbReference>
<evidence type="ECO:0000313" key="6">
    <source>
        <dbReference type="EMBL" id="MCR1898888.1"/>
    </source>
</evidence>
<dbReference type="NCBIfam" id="TIGR01727">
    <property type="entry name" value="oligo_HPY"/>
    <property type="match status" value="1"/>
</dbReference>
<dbReference type="GO" id="GO:0016887">
    <property type="term" value="F:ATP hydrolysis activity"/>
    <property type="evidence" value="ECO:0007669"/>
    <property type="project" value="InterPro"/>
</dbReference>
<keyword evidence="4 6" id="KW-0067">ATP-binding</keyword>
<comment type="similarity">
    <text evidence="1">Belongs to the ABC transporter superfamily.</text>
</comment>
<dbReference type="InterPro" id="IPR003593">
    <property type="entry name" value="AAA+_ATPase"/>
</dbReference>
<dbReference type="Pfam" id="PF00005">
    <property type="entry name" value="ABC_tran"/>
    <property type="match status" value="1"/>
</dbReference>
<dbReference type="PROSITE" id="PS00211">
    <property type="entry name" value="ABC_TRANSPORTER_1"/>
    <property type="match status" value="1"/>
</dbReference>
<comment type="caution">
    <text evidence="6">The sequence shown here is derived from an EMBL/GenBank/DDBJ whole genome shotgun (WGS) entry which is preliminary data.</text>
</comment>
<evidence type="ECO:0000259" key="5">
    <source>
        <dbReference type="PROSITE" id="PS50893"/>
    </source>
</evidence>
<proteinExistence type="inferred from homology"/>
<dbReference type="GO" id="GO:0015833">
    <property type="term" value="P:peptide transport"/>
    <property type="evidence" value="ECO:0007669"/>
    <property type="project" value="InterPro"/>
</dbReference>
<feature type="domain" description="ABC transporter" evidence="5">
    <location>
        <begin position="9"/>
        <end position="259"/>
    </location>
</feature>
<dbReference type="InterPro" id="IPR027417">
    <property type="entry name" value="P-loop_NTPase"/>
</dbReference>
<keyword evidence="3" id="KW-0547">Nucleotide-binding</keyword>
<accession>A0AAE3HGY5</accession>
<dbReference type="EMBL" id="JANKAS010000005">
    <property type="protein sequence ID" value="MCR1898888.1"/>
    <property type="molecule type" value="Genomic_DNA"/>
</dbReference>
<evidence type="ECO:0000256" key="1">
    <source>
        <dbReference type="ARBA" id="ARBA00005417"/>
    </source>
</evidence>
<dbReference type="SMART" id="SM00382">
    <property type="entry name" value="AAA"/>
    <property type="match status" value="1"/>
</dbReference>
<dbReference type="CDD" id="cd03257">
    <property type="entry name" value="ABC_NikE_OppD_transporters"/>
    <property type="match status" value="1"/>
</dbReference>
<dbReference type="InterPro" id="IPR050319">
    <property type="entry name" value="ABC_transp_ATP-bind"/>
</dbReference>
<dbReference type="PROSITE" id="PS50893">
    <property type="entry name" value="ABC_TRANSPORTER_2"/>
    <property type="match status" value="1"/>
</dbReference>
<dbReference type="RefSeq" id="WP_257530671.1">
    <property type="nucleotide sequence ID" value="NZ_JANKAS010000005.1"/>
</dbReference>
<dbReference type="InterPro" id="IPR003439">
    <property type="entry name" value="ABC_transporter-like_ATP-bd"/>
</dbReference>
<dbReference type="AlphaFoldDB" id="A0AAE3HGY5"/>
<protein>
    <submittedName>
        <fullName evidence="6">Dipeptide ABC transporter ATP-binding protein</fullName>
    </submittedName>
</protein>
<dbReference type="Proteomes" id="UP001205748">
    <property type="component" value="Unassembled WGS sequence"/>
</dbReference>
<dbReference type="PANTHER" id="PTHR43776">
    <property type="entry name" value="TRANSPORT ATP-BINDING PROTEIN"/>
    <property type="match status" value="1"/>
</dbReference>
<organism evidence="6 7">
    <name type="scientific">Irregularibacter muris</name>
    <dbReference type="NCBI Taxonomy" id="1796619"/>
    <lineage>
        <taxon>Bacteria</taxon>
        <taxon>Bacillati</taxon>
        <taxon>Bacillota</taxon>
        <taxon>Clostridia</taxon>
        <taxon>Eubacteriales</taxon>
        <taxon>Eubacteriaceae</taxon>
        <taxon>Irregularibacter</taxon>
    </lineage>
</organism>
<dbReference type="NCBIfam" id="NF008453">
    <property type="entry name" value="PRK11308.1"/>
    <property type="match status" value="1"/>
</dbReference>
<name>A0AAE3HGY5_9FIRM</name>
<reference evidence="6" key="1">
    <citation type="submission" date="2022-07" db="EMBL/GenBank/DDBJ databases">
        <title>Enhanced cultured diversity of the mouse gut microbiota enables custom-made synthetic communities.</title>
        <authorList>
            <person name="Afrizal A."/>
        </authorList>
    </citation>
    <scope>NUCLEOTIDE SEQUENCE</scope>
    <source>
        <strain evidence="6">DSM 28593</strain>
    </source>
</reference>